<feature type="transmembrane region" description="Helical" evidence="1">
    <location>
        <begin position="24"/>
        <end position="44"/>
    </location>
</feature>
<keyword evidence="4" id="KW-1185">Reference proteome</keyword>
<keyword evidence="3" id="KW-0413">Isomerase</keyword>
<evidence type="ECO:0000313" key="3">
    <source>
        <dbReference type="EMBL" id="SDD78868.1"/>
    </source>
</evidence>
<reference evidence="3 4" key="1">
    <citation type="submission" date="2016-10" db="EMBL/GenBank/DDBJ databases">
        <authorList>
            <person name="de Groot N.N."/>
        </authorList>
    </citation>
    <scope>NUCLEOTIDE SEQUENCE [LARGE SCALE GENOMIC DNA]</scope>
    <source>
        <strain evidence="3 4">JCM 11308</strain>
    </source>
</reference>
<name>A0A1G6XKZ0_9NOCA</name>
<feature type="domain" description="Thioredoxin-like fold" evidence="2">
    <location>
        <begin position="73"/>
        <end position="244"/>
    </location>
</feature>
<dbReference type="Gene3D" id="3.40.30.10">
    <property type="entry name" value="Glutaredoxin"/>
    <property type="match status" value="1"/>
</dbReference>
<dbReference type="InterPro" id="IPR036249">
    <property type="entry name" value="Thioredoxin-like_sf"/>
</dbReference>
<dbReference type="InterPro" id="IPR012336">
    <property type="entry name" value="Thioredoxin-like_fold"/>
</dbReference>
<keyword evidence="1" id="KW-0472">Membrane</keyword>
<evidence type="ECO:0000256" key="1">
    <source>
        <dbReference type="SAM" id="Phobius"/>
    </source>
</evidence>
<protein>
    <submittedName>
        <fullName evidence="3">Protein-disulfide isomerase</fullName>
    </submittedName>
</protein>
<keyword evidence="1" id="KW-1133">Transmembrane helix</keyword>
<dbReference type="EMBL" id="FNAB01000006">
    <property type="protein sequence ID" value="SDD78868.1"/>
    <property type="molecule type" value="Genomic_DNA"/>
</dbReference>
<dbReference type="AlphaFoldDB" id="A0A1G6XKZ0"/>
<keyword evidence="1" id="KW-0812">Transmembrane</keyword>
<organism evidence="3 4">
    <name type="scientific">Rhodococcus tukisamuensis</name>
    <dbReference type="NCBI Taxonomy" id="168276"/>
    <lineage>
        <taxon>Bacteria</taxon>
        <taxon>Bacillati</taxon>
        <taxon>Actinomycetota</taxon>
        <taxon>Actinomycetes</taxon>
        <taxon>Mycobacteriales</taxon>
        <taxon>Nocardiaceae</taxon>
        <taxon>Rhodococcus</taxon>
    </lineage>
</organism>
<evidence type="ECO:0000259" key="2">
    <source>
        <dbReference type="Pfam" id="PF13462"/>
    </source>
</evidence>
<dbReference type="Pfam" id="PF13462">
    <property type="entry name" value="Thioredoxin_4"/>
    <property type="match status" value="1"/>
</dbReference>
<dbReference type="RefSeq" id="WP_072845058.1">
    <property type="nucleotide sequence ID" value="NZ_FNAB01000006.1"/>
</dbReference>
<evidence type="ECO:0000313" key="4">
    <source>
        <dbReference type="Proteomes" id="UP000199417"/>
    </source>
</evidence>
<proteinExistence type="predicted"/>
<gene>
    <name evidence="3" type="ORF">SAMN05444580_106262</name>
</gene>
<accession>A0A1G6XKZ0</accession>
<dbReference type="Proteomes" id="UP000199417">
    <property type="component" value="Unassembled WGS sequence"/>
</dbReference>
<dbReference type="GO" id="GO:0016853">
    <property type="term" value="F:isomerase activity"/>
    <property type="evidence" value="ECO:0007669"/>
    <property type="project" value="UniProtKB-KW"/>
</dbReference>
<sequence>MSSNKPKPKPGKYTPQASSSRSTYILGGLAILVIAALVIGGVLWTSSRSKPRNEGYGGVSNTAVQVSVADDGAVLLGLPDAKNTIDVFEDPLCPYCAQLENTNGQEVAQKVDEGTLAVRYHTLDFLNRLSASGDYSTRAAGALMCVAKSGDAVAFSAFHGALFTPANLPPENGKSDHSNADLAQIAKDAGADDATVACISDGTQVEAASAAAQKGSEALAASGARGTPTVVHDGTLIDALGDPDWVSQFN</sequence>
<dbReference type="SUPFAM" id="SSF52833">
    <property type="entry name" value="Thioredoxin-like"/>
    <property type="match status" value="1"/>
</dbReference>
<dbReference type="STRING" id="168276.SAMN05444580_106262"/>